<dbReference type="InterPro" id="IPR041667">
    <property type="entry name" value="Cupin_8"/>
</dbReference>
<dbReference type="Gene3D" id="2.60.120.10">
    <property type="entry name" value="Jelly Rolls"/>
    <property type="match status" value="1"/>
</dbReference>
<sequence>MLAAGMRESLITDHRFRFVLFRNTVKSSADSVTPVNTTSTSPFGLEHIREQPHRPMSPHNDNPILHFITTYHDLNLTAVHELHSLPTPLDFSRFVRQNRPFVVRNGASEWRAIHVWHATYLAQTMHRQPVNVACTPKGNADAIVEDEHGGLMYVEPYETSEPFEDFLKYVQEDTSLLQNSRSHIPPRTVKYAQTQNDNLRDEYSNLFADVPADISFATLALHQEPDAINFWLGNERSTTSLHKDNYENIYVQVRGQKHFVLLPPVEMPCVNEKPVPFARFQPTSENSLELTPLLKPDADPIPVPTWDPDEPQLRATEYSVLSQPIRISLNEGDMFYLPAMWYHKVSQSSGTEGFSCSVNYWYDMSFEGTFWAQNAFLRDVYNTQTRQVAYPAFRFGEKSEDESDAPSIS</sequence>
<dbReference type="InterPro" id="IPR003347">
    <property type="entry name" value="JmjC_dom"/>
</dbReference>
<dbReference type="EMBL" id="LFZN01000375">
    <property type="protein sequence ID" value="KXS93861.1"/>
    <property type="molecule type" value="Genomic_DNA"/>
</dbReference>
<dbReference type="InterPro" id="IPR014710">
    <property type="entry name" value="RmlC-like_jellyroll"/>
</dbReference>
<reference evidence="2 3" key="1">
    <citation type="submission" date="2015-07" db="EMBL/GenBank/DDBJ databases">
        <title>Comparative genomics of the Sigatoka disease complex on banana suggests a link between parallel evolutionary changes in Pseudocercospora fijiensis and Pseudocercospora eumusae and increased virulence on the banana host.</title>
        <authorList>
            <person name="Chang T.-C."/>
            <person name="Salvucci A."/>
            <person name="Crous P.W."/>
            <person name="Stergiopoulos I."/>
        </authorList>
    </citation>
    <scope>NUCLEOTIDE SEQUENCE [LARGE SCALE GENOMIC DNA]</scope>
    <source>
        <strain evidence="2 3">CBS 114824</strain>
    </source>
</reference>
<dbReference type="Pfam" id="PF13621">
    <property type="entry name" value="Cupin_8"/>
    <property type="match status" value="1"/>
</dbReference>
<accession>A0A139GUK1</accession>
<name>A0A139GUK1_9PEZI</name>
<dbReference type="PROSITE" id="PS51184">
    <property type="entry name" value="JMJC"/>
    <property type="match status" value="1"/>
</dbReference>
<evidence type="ECO:0000313" key="3">
    <source>
        <dbReference type="Proteomes" id="UP000070133"/>
    </source>
</evidence>
<keyword evidence="3" id="KW-1185">Reference proteome</keyword>
<dbReference type="PANTHER" id="PTHR12461">
    <property type="entry name" value="HYPOXIA-INDUCIBLE FACTOR 1 ALPHA INHIBITOR-RELATED"/>
    <property type="match status" value="1"/>
</dbReference>
<feature type="domain" description="JmjC" evidence="1">
    <location>
        <begin position="173"/>
        <end position="377"/>
    </location>
</feature>
<dbReference type="PANTHER" id="PTHR12461:SF99">
    <property type="entry name" value="BIFUNCTIONAL PEPTIDASE AND (3S)-LYSYL HYDROXYLASE JMJD7"/>
    <property type="match status" value="1"/>
</dbReference>
<dbReference type="Proteomes" id="UP000070133">
    <property type="component" value="Unassembled WGS sequence"/>
</dbReference>
<comment type="caution">
    <text evidence="2">The sequence shown here is derived from an EMBL/GenBank/DDBJ whole genome shotgun (WGS) entry which is preliminary data.</text>
</comment>
<organism evidence="2 3">
    <name type="scientific">Pseudocercospora eumusae</name>
    <dbReference type="NCBI Taxonomy" id="321146"/>
    <lineage>
        <taxon>Eukaryota</taxon>
        <taxon>Fungi</taxon>
        <taxon>Dikarya</taxon>
        <taxon>Ascomycota</taxon>
        <taxon>Pezizomycotina</taxon>
        <taxon>Dothideomycetes</taxon>
        <taxon>Dothideomycetidae</taxon>
        <taxon>Mycosphaerellales</taxon>
        <taxon>Mycosphaerellaceae</taxon>
        <taxon>Pseudocercospora</taxon>
    </lineage>
</organism>
<dbReference type="SMART" id="SM00558">
    <property type="entry name" value="JmjC"/>
    <property type="match status" value="1"/>
</dbReference>
<proteinExistence type="predicted"/>
<dbReference type="AlphaFoldDB" id="A0A139GUK1"/>
<evidence type="ECO:0000313" key="2">
    <source>
        <dbReference type="EMBL" id="KXS93861.1"/>
    </source>
</evidence>
<evidence type="ECO:0000259" key="1">
    <source>
        <dbReference type="PROSITE" id="PS51184"/>
    </source>
</evidence>
<gene>
    <name evidence="2" type="ORF">AC578_3413</name>
</gene>
<dbReference type="SUPFAM" id="SSF51197">
    <property type="entry name" value="Clavaminate synthase-like"/>
    <property type="match status" value="1"/>
</dbReference>
<protein>
    <recommendedName>
        <fullName evidence="1">JmjC domain-containing protein</fullName>
    </recommendedName>
</protein>